<keyword evidence="2" id="KW-0813">Transport</keyword>
<keyword evidence="9 11" id="KW-0472">Membrane</keyword>
<keyword evidence="8" id="KW-0406">Ion transport</keyword>
<dbReference type="FunFam" id="1.20.1530.20:FF:000003">
    <property type="entry name" value="Cation/H(+) antiporter 15"/>
    <property type="match status" value="1"/>
</dbReference>
<organism evidence="15 16">
    <name type="scientific">Vigna unguiculata</name>
    <name type="common">Cowpea</name>
    <dbReference type="NCBI Taxonomy" id="3917"/>
    <lineage>
        <taxon>Eukaryota</taxon>
        <taxon>Viridiplantae</taxon>
        <taxon>Streptophyta</taxon>
        <taxon>Embryophyta</taxon>
        <taxon>Tracheophyta</taxon>
        <taxon>Spermatophyta</taxon>
        <taxon>Magnoliopsida</taxon>
        <taxon>eudicotyledons</taxon>
        <taxon>Gunneridae</taxon>
        <taxon>Pentapetalae</taxon>
        <taxon>rosids</taxon>
        <taxon>fabids</taxon>
        <taxon>Fabales</taxon>
        <taxon>Fabaceae</taxon>
        <taxon>Papilionoideae</taxon>
        <taxon>50 kb inversion clade</taxon>
        <taxon>NPAAA clade</taxon>
        <taxon>indigoferoid/millettioid clade</taxon>
        <taxon>Phaseoleae</taxon>
        <taxon>Vigna</taxon>
    </lineage>
</organism>
<dbReference type="Pfam" id="PF23256">
    <property type="entry name" value="CHX17_2nd"/>
    <property type="match status" value="1"/>
</dbReference>
<dbReference type="GO" id="GO:0012505">
    <property type="term" value="C:endomembrane system"/>
    <property type="evidence" value="ECO:0007669"/>
    <property type="project" value="TreeGrafter"/>
</dbReference>
<feature type="transmembrane region" description="Helical" evidence="11">
    <location>
        <begin position="82"/>
        <end position="99"/>
    </location>
</feature>
<dbReference type="Gene3D" id="1.20.1530.20">
    <property type="match status" value="2"/>
</dbReference>
<keyword evidence="5 11" id="KW-0812">Transmembrane</keyword>
<comment type="subcellular location">
    <subcellularLocation>
        <location evidence="1">Membrane</location>
        <topology evidence="1">Multi-pass membrane protein</topology>
    </subcellularLocation>
</comment>
<evidence type="ECO:0000256" key="2">
    <source>
        <dbReference type="ARBA" id="ARBA00022448"/>
    </source>
</evidence>
<dbReference type="GO" id="GO:0015297">
    <property type="term" value="F:antiporter activity"/>
    <property type="evidence" value="ECO:0007669"/>
    <property type="project" value="UniProtKB-KW"/>
</dbReference>
<feature type="transmembrane region" description="Helical" evidence="11">
    <location>
        <begin position="177"/>
        <end position="199"/>
    </location>
</feature>
<feature type="transmembrane region" description="Helical" evidence="11">
    <location>
        <begin position="424"/>
        <end position="443"/>
    </location>
</feature>
<feature type="transmembrane region" description="Helical" evidence="11">
    <location>
        <begin position="1135"/>
        <end position="1155"/>
    </location>
</feature>
<dbReference type="GO" id="GO:0016020">
    <property type="term" value="C:membrane"/>
    <property type="evidence" value="ECO:0007669"/>
    <property type="project" value="UniProtKB-SubCell"/>
</dbReference>
<dbReference type="PANTHER" id="PTHR32468">
    <property type="entry name" value="CATION/H + ANTIPORTER"/>
    <property type="match status" value="1"/>
</dbReference>
<feature type="transmembrane region" description="Helical" evidence="11">
    <location>
        <begin position="245"/>
        <end position="270"/>
    </location>
</feature>
<evidence type="ECO:0000256" key="9">
    <source>
        <dbReference type="ARBA" id="ARBA00023136"/>
    </source>
</evidence>
<keyword evidence="3" id="KW-0050">Antiport</keyword>
<feature type="transmembrane region" description="Helical" evidence="11">
    <location>
        <begin position="958"/>
        <end position="980"/>
    </location>
</feature>
<evidence type="ECO:0000256" key="5">
    <source>
        <dbReference type="ARBA" id="ARBA00022692"/>
    </source>
</evidence>
<evidence type="ECO:0000256" key="1">
    <source>
        <dbReference type="ARBA" id="ARBA00004141"/>
    </source>
</evidence>
<name>A0A4D6KTE4_VIGUN</name>
<feature type="transmembrane region" description="Helical" evidence="11">
    <location>
        <begin position="888"/>
        <end position="908"/>
    </location>
</feature>
<keyword evidence="6" id="KW-0630">Potassium</keyword>
<reference evidence="15 16" key="1">
    <citation type="submission" date="2019-04" db="EMBL/GenBank/DDBJ databases">
        <title>An improved genome assembly and genetic linkage map for asparagus bean, Vigna unguiculata ssp. sesquipedialis.</title>
        <authorList>
            <person name="Xia Q."/>
            <person name="Zhang R."/>
            <person name="Dong Y."/>
        </authorList>
    </citation>
    <scope>NUCLEOTIDE SEQUENCE [LARGE SCALE GENOMIC DNA]</scope>
    <source>
        <tissue evidence="15">Leaf</tissue>
    </source>
</reference>
<feature type="domain" description="Cation/H(+) antiporter C-terminal" evidence="14">
    <location>
        <begin position="639"/>
        <end position="782"/>
    </location>
</feature>
<keyword evidence="7 11" id="KW-1133">Transmembrane helix</keyword>
<feature type="domain" description="Cation/H+ exchanger transmembrane" evidence="12">
    <location>
        <begin position="63"/>
        <end position="443"/>
    </location>
</feature>
<evidence type="ECO:0000256" key="7">
    <source>
        <dbReference type="ARBA" id="ARBA00022989"/>
    </source>
</evidence>
<accession>A0A4D6KTE4</accession>
<feature type="transmembrane region" description="Helical" evidence="11">
    <location>
        <begin position="143"/>
        <end position="165"/>
    </location>
</feature>
<feature type="transmembrane region" description="Helical" evidence="11">
    <location>
        <begin position="111"/>
        <end position="131"/>
    </location>
</feature>
<feature type="transmembrane region" description="Helical" evidence="11">
    <location>
        <begin position="282"/>
        <end position="313"/>
    </location>
</feature>
<feature type="transmembrane region" description="Helical" evidence="11">
    <location>
        <begin position="366"/>
        <end position="387"/>
    </location>
</feature>
<comment type="similarity">
    <text evidence="10">Belongs to the monovalent cation:proton antiporter 2 (CPA2) transporter (TC 2.A.37) family. CHX (TC 2.A.37.4) subfamily.</text>
</comment>
<dbReference type="InterPro" id="IPR057291">
    <property type="entry name" value="CHX17_2nd"/>
</dbReference>
<feature type="transmembrane region" description="Helical" evidence="11">
    <location>
        <begin position="1074"/>
        <end position="1096"/>
    </location>
</feature>
<dbReference type="EMBL" id="CP039345">
    <property type="protein sequence ID" value="QCD77851.1"/>
    <property type="molecule type" value="Genomic_DNA"/>
</dbReference>
<evidence type="ECO:0000256" key="10">
    <source>
        <dbReference type="ARBA" id="ARBA00038341"/>
    </source>
</evidence>
<evidence type="ECO:0000256" key="4">
    <source>
        <dbReference type="ARBA" id="ARBA00022538"/>
    </source>
</evidence>
<dbReference type="InterPro" id="IPR038770">
    <property type="entry name" value="Na+/solute_symporter_sf"/>
</dbReference>
<feature type="transmembrane region" description="Helical" evidence="11">
    <location>
        <begin position="920"/>
        <end position="946"/>
    </location>
</feature>
<evidence type="ECO:0000313" key="16">
    <source>
        <dbReference type="Proteomes" id="UP000501690"/>
    </source>
</evidence>
<feature type="transmembrane region" description="Helical" evidence="11">
    <location>
        <begin position="45"/>
        <end position="70"/>
    </location>
</feature>
<dbReference type="GO" id="GO:1902600">
    <property type="term" value="P:proton transmembrane transport"/>
    <property type="evidence" value="ECO:0007669"/>
    <property type="project" value="InterPro"/>
</dbReference>
<dbReference type="InterPro" id="IPR057290">
    <property type="entry name" value="CHX17_C"/>
</dbReference>
<protein>
    <submittedName>
        <fullName evidence="15">Monovalent cation:H+ antiporter-2</fullName>
    </submittedName>
</protein>
<sequence length="1486" mass="166108">MEVGHENLIHSTLHVATKSPGQPFICHSAVNQINSKGIWFGDDPLAYSLPIFLCQLFLMFIFTHVFYIILKPVGQPTFVSQILGGMTLGPSVLGHSATFNERVFPLKERSVLDTMTFFGFMLFIFLCGVKIDPTITFRLGRRNCVIGITTYFVPYILGKVVYYILTHSVSFDSDTYNILYIVIEIQCIAAFPVITRFLSEFEILNSEIGRLAASSSIVAEVCFIVNMTITFFIKLSFTKSIVVSFGSLLSSLVLFSFVIFVVHPAALWAIQQSPEGKPVEEIYICGVLVTVMVGGLLGEIIGINALVVSFFIGLAIPDGPPLGAALVDKLDCFVSVVCIPMLFIVVGLRTNVYAIQTMKNILGIQLIICTIFCGKVLGALLPLLYLRMPIRDAFALGFIMNIKGTIEMALLITLKLKDMMNDECFTVMVLNLLLVSGIASPIVKNLYDPSRRFLAYKRRTLVHHNSDEPLRLLACIHKQENVLAILNLLSASNPTKESPIDLVLLQHIKLEGRSSSVLVAHVPCKLGAHSTLTEQIFNSFDKFEDAYKGKISIHSYKGISPYATMHNDVCYLALEKRTTFIILPFHKRWIFGRTTESFFPFQQLNKNVLEKAPCSVGVLIDRGNQKMFWCGHTKESTYQVAVFFFGGADDRETLAYARRMLDQPYVHITLFRFSSSTDIVGGTETSKMLDSEILSEFRLKAFRNERVSLKDEMIITGRDLLSVVEYMESCYDLIMVGRKHGDSKVMSELNKWKNGELGVIGEILISLNIGSQTSILVVQQQTRYWGSRNPEDSAGIILGPIFLGRHKKCYDTLFPIESTMTLSTFAEFGMVIHFFKMGVQIDPRQILKIEKQAIVIGVVGHVSSLAFSGVVLNIIGSLYPEENRDPSVRVLLLTSSVSTFPVVSAFLTEMNIINSEVGRIAVSTSLVSDSCMWVLYFVLINGTIAIRQETYKPITEMIVSVSYFAILFFLLRPLVIWISNRNPRGKPMTESHFIWIICILLIVGFTASVSGQPPFFIAFCFGLVLPDGPPLGSVLTERLDTVGSTLIVPSYCTIVGLKTSPRSLGDFKSLTIELILLSLYLGKFMGTIVSSLLFQIEFGDSLALSLIMCCKGLMDLCFLNLLLNVKAIGEQPFTLAIFTMVVVTGCASLCVYLMYDPSRKCRGYVKKTVRNSQPEPALKILACVHYEENVYPMINILQASNPTEDTPVSVFVLHLVELSGSVLPTLTKDKSPNKSSEGIHNVFDQFHKHNEGYVELHFFTAKTPFVSMPYDICNLAMEFMSNIVIMPFHKWFTEGNIEYSNASIKTLNQHVLKKAPCSVGIFADRSQISEKALGLYEKLICEIAMIYLGGGDDQEALSFSLRMAQHPNMRLTVFWVRVNTQSKSRKTKNPYIDLREQIRYSSCLEGKVTFKEEVVEDGADTTKAILRIEKLFSLIIVGKHHVKDSPCTLGLTEWCELPELGPLGNLLATSDFTCSFLVIQEQPRWF</sequence>
<evidence type="ECO:0000259" key="14">
    <source>
        <dbReference type="Pfam" id="PF23259"/>
    </source>
</evidence>
<feature type="domain" description="Cation/H(+) antiporter C-terminal" evidence="14">
    <location>
        <begin position="1343"/>
        <end position="1480"/>
    </location>
</feature>
<evidence type="ECO:0000256" key="11">
    <source>
        <dbReference type="SAM" id="Phobius"/>
    </source>
</evidence>
<dbReference type="InterPro" id="IPR006153">
    <property type="entry name" value="Cation/H_exchanger_TM"/>
</dbReference>
<feature type="domain" description="Cation/H(+) antiporter central" evidence="13">
    <location>
        <begin position="535"/>
        <end position="623"/>
    </location>
</feature>
<feature type="transmembrane region" description="Helical" evidence="11">
    <location>
        <begin position="853"/>
        <end position="876"/>
    </location>
</feature>
<dbReference type="GO" id="GO:0006813">
    <property type="term" value="P:potassium ion transport"/>
    <property type="evidence" value="ECO:0007669"/>
    <property type="project" value="UniProtKB-KW"/>
</dbReference>
<evidence type="ECO:0000259" key="13">
    <source>
        <dbReference type="Pfam" id="PF23256"/>
    </source>
</evidence>
<evidence type="ECO:0000313" key="15">
    <source>
        <dbReference type="EMBL" id="QCD77851.1"/>
    </source>
</evidence>
<proteinExistence type="inferred from homology"/>
<evidence type="ECO:0000256" key="3">
    <source>
        <dbReference type="ARBA" id="ARBA00022449"/>
    </source>
</evidence>
<feature type="transmembrane region" description="Helical" evidence="11">
    <location>
        <begin position="333"/>
        <end position="354"/>
    </location>
</feature>
<keyword evidence="16" id="KW-1185">Reference proteome</keyword>
<feature type="transmembrane region" description="Helical" evidence="11">
    <location>
        <begin position="992"/>
        <end position="1009"/>
    </location>
</feature>
<evidence type="ECO:0000256" key="6">
    <source>
        <dbReference type="ARBA" id="ARBA00022958"/>
    </source>
</evidence>
<feature type="transmembrane region" description="Helical" evidence="11">
    <location>
        <begin position="1102"/>
        <end position="1123"/>
    </location>
</feature>
<keyword evidence="4" id="KW-0633">Potassium transport</keyword>
<dbReference type="GO" id="GO:0006885">
    <property type="term" value="P:regulation of pH"/>
    <property type="evidence" value="ECO:0007669"/>
    <property type="project" value="UniProtKB-ARBA"/>
</dbReference>
<dbReference type="Pfam" id="PF00999">
    <property type="entry name" value="Na_H_Exchanger"/>
    <property type="match status" value="2"/>
</dbReference>
<evidence type="ECO:0000256" key="8">
    <source>
        <dbReference type="ARBA" id="ARBA00023065"/>
    </source>
</evidence>
<dbReference type="Pfam" id="PF23259">
    <property type="entry name" value="CHX17_C"/>
    <property type="match status" value="2"/>
</dbReference>
<dbReference type="Proteomes" id="UP000501690">
    <property type="component" value="Linkage Group LG1"/>
</dbReference>
<evidence type="ECO:0000259" key="12">
    <source>
        <dbReference type="Pfam" id="PF00999"/>
    </source>
</evidence>
<dbReference type="InterPro" id="IPR050794">
    <property type="entry name" value="CPA2_transporter"/>
</dbReference>
<feature type="transmembrane region" description="Helical" evidence="11">
    <location>
        <begin position="211"/>
        <end position="233"/>
    </location>
</feature>
<gene>
    <name evidence="15" type="ORF">DEO72_LG1g1479</name>
</gene>
<feature type="domain" description="Cation/H+ exchanger transmembrane" evidence="12">
    <location>
        <begin position="794"/>
        <end position="1145"/>
    </location>
</feature>
<dbReference type="PANTHER" id="PTHR32468:SF164">
    <property type="entry name" value="OS05G0485000 PROTEIN"/>
    <property type="match status" value="1"/>
</dbReference>